<sequence length="803" mass="90473">MNTSNENLNTPQGARPLGFGYADSVSGRVEMCTWDRLNSAVDSPRVAAVCADLRQLKATRDSGGMTHADYEVRKSRLKKQLPVIMPHAAFPSGHRKNSEAVPSGLAMYDADHIGSPHDYWQHKVLAACDGQPARLGIVLAHITPSYEGLRLIFRIPHGMTPAAAQQWMATRLGDDTYDASVKDYARCSFVVPRGYFFFFPGEETVWGPDAAGHDAGAEDALKVNEPLPPVEPPPLPAAGAEWAAEAAALSFSGIPYSQIIDVWWKYNGGVPIEGERNTKLYQLAMHLRHICDNREQLLLSVLPRLGLSESELKAVVRSACSAPPCSMPRRLKRVVAEAKREYAATTCAAADDQRAPAACSRRSWARWWRRLPTLPPGLKEATETVEPRLRMGAVLAQLVMIYTLLTRIRFDHFDGSETRLSGLVFIIGPAASGKAFIRELDAMWMEPVRAADAKGRHMEAEYRREKELRKNERKQMERPHPVIRVVPIQISNAMLITRLMDAVEENADGMSRTGLHLYSCETELATAIRSQRGGTWIEKNDIYCKAFHNEPWGVDYASDQVINGEVEVNYNLVISGTEDAFNTFVPQGTVLSGLPTRLMYFPMVAEPFRMMECRKEMNEEKRGLVRSVAWRLDRLGGHVDATTLTKSMYKWCEAQADRAKNELDYELDDLRKRTALIGTRAGVAYAIMEHLDDFERTGVLTVSSSAIKFARVVADFCLDMQYMKFSVMMRERKEAVGEKWRTAERKVYTADVYDKLPESFTRDDVQRLRPDKTVDANRKLVAYWMERGYVKKGRKKGVYVKMM</sequence>
<name>A0ABX2AT29_9BACT</name>
<reference evidence="2 3" key="1">
    <citation type="submission" date="2020-05" db="EMBL/GenBank/DDBJ databases">
        <title>Distinct polysaccharide utilization as determinants for interspecies competition between intestinal Prevotella spp.</title>
        <authorList>
            <person name="Galvez E.J.C."/>
            <person name="Iljazovic A."/>
            <person name="Strowig T."/>
        </authorList>
    </citation>
    <scope>NUCLEOTIDE SEQUENCE [LARGE SCALE GENOMIC DNA]</scope>
    <source>
        <strain evidence="2 3">PROD</strain>
    </source>
</reference>
<evidence type="ECO:0000313" key="2">
    <source>
        <dbReference type="EMBL" id="NPE12843.1"/>
    </source>
</evidence>
<proteinExistence type="predicted"/>
<gene>
    <name evidence="2" type="ORF">HPS55_00585</name>
</gene>
<dbReference type="GeneID" id="82156251"/>
<feature type="domain" description="BT4734-like N-terminal" evidence="1">
    <location>
        <begin position="77"/>
        <end position="158"/>
    </location>
</feature>
<protein>
    <recommendedName>
        <fullName evidence="1">BT4734-like N-terminal domain-containing protein</fullName>
    </recommendedName>
</protein>
<keyword evidence="3" id="KW-1185">Reference proteome</keyword>
<dbReference type="Pfam" id="PF08800">
    <property type="entry name" value="BT4734-like_N"/>
    <property type="match status" value="1"/>
</dbReference>
<accession>A0ABX2AT29</accession>
<dbReference type="EMBL" id="JABKKE010000001">
    <property type="protein sequence ID" value="NPE12843.1"/>
    <property type="molecule type" value="Genomic_DNA"/>
</dbReference>
<dbReference type="RefSeq" id="WP_172173507.1">
    <property type="nucleotide sequence ID" value="NZ_CASGKG010000043.1"/>
</dbReference>
<organism evidence="2 3">
    <name type="scientific">Xylanibacter rodentium</name>
    <dbReference type="NCBI Taxonomy" id="2736289"/>
    <lineage>
        <taxon>Bacteria</taxon>
        <taxon>Pseudomonadati</taxon>
        <taxon>Bacteroidota</taxon>
        <taxon>Bacteroidia</taxon>
        <taxon>Bacteroidales</taxon>
        <taxon>Prevotellaceae</taxon>
        <taxon>Xylanibacter</taxon>
    </lineage>
</organism>
<comment type="caution">
    <text evidence="2">The sequence shown here is derived from an EMBL/GenBank/DDBJ whole genome shotgun (WGS) entry which is preliminary data.</text>
</comment>
<dbReference type="InterPro" id="IPR014907">
    <property type="entry name" value="BT4734-like_N"/>
</dbReference>
<evidence type="ECO:0000259" key="1">
    <source>
        <dbReference type="Pfam" id="PF08800"/>
    </source>
</evidence>
<dbReference type="Proteomes" id="UP001193734">
    <property type="component" value="Unassembled WGS sequence"/>
</dbReference>
<evidence type="ECO:0000313" key="3">
    <source>
        <dbReference type="Proteomes" id="UP001193734"/>
    </source>
</evidence>